<dbReference type="RefSeq" id="WP_347438831.1">
    <property type="nucleotide sequence ID" value="NZ_CP089291.1"/>
</dbReference>
<dbReference type="NCBIfam" id="TIGR02887">
    <property type="entry name" value="spore_ger_x_C"/>
    <property type="match status" value="1"/>
</dbReference>
<dbReference type="Proteomes" id="UP000830167">
    <property type="component" value="Chromosome"/>
</dbReference>
<evidence type="ECO:0000313" key="12">
    <source>
        <dbReference type="Proteomes" id="UP000830167"/>
    </source>
</evidence>
<dbReference type="Gene3D" id="3.30.300.210">
    <property type="entry name" value="Nutrient germinant receptor protein C, domain 3"/>
    <property type="match status" value="1"/>
</dbReference>
<dbReference type="Pfam" id="PF05504">
    <property type="entry name" value="Spore_GerAC"/>
    <property type="match status" value="1"/>
</dbReference>
<keyword evidence="12" id="KW-1185">Reference proteome</keyword>
<dbReference type="InterPro" id="IPR008844">
    <property type="entry name" value="Spore_GerAC-like"/>
</dbReference>
<comment type="subcellular location">
    <subcellularLocation>
        <location evidence="1">Membrane</location>
        <topology evidence="1">Lipid-anchor</topology>
    </subcellularLocation>
</comment>
<evidence type="ECO:0000256" key="1">
    <source>
        <dbReference type="ARBA" id="ARBA00004635"/>
    </source>
</evidence>
<evidence type="ECO:0000256" key="4">
    <source>
        <dbReference type="ARBA" id="ARBA00022729"/>
    </source>
</evidence>
<accession>A0ABY4CW72</accession>
<dbReference type="InterPro" id="IPR057336">
    <property type="entry name" value="GerAC_N"/>
</dbReference>
<sequence length="439" mass="48599">MGRRKFASWFLSVVMFVQIPLLSGCWSRMELEEQAFVPSIGLDKVPGGGISLTARIAIPSALGGGVGGGGGGGDKTSKIVSVQARTIGEAISLLSQTVERTPSFTHCSAVVFGESIAREGIMKYLRSLVQYREFRRTIFIFTAKGKAADAFKNNKPVIERSPTRYIENIVKSADHTGLISTVALHDFLLASETPHSDGFTMLIGSNQKVEKQAKKQEKQAAKQSTAQSRVLPVFGDTSKNAPDSAGSMKRNGGNPIEYIGTALYKKGKFITELDGNETQLLNMIRGDFKRGTITIMDPVQKKGYVTITTSEARPPKTEVTFRPDKMHPDIRISIHLEGDLFGQQTNTDFTKGQNRTELQKEAIQELESRLRLLVTKLRHQFKVDPMGIGTSTRKLFTRSQDFDSYDWAKAFDQANVHYDISYQLRRIGVQGTPPSVKER</sequence>
<evidence type="ECO:0000256" key="6">
    <source>
        <dbReference type="ARBA" id="ARBA00023139"/>
    </source>
</evidence>
<keyword evidence="6" id="KW-0564">Palmitate</keyword>
<evidence type="ECO:0000259" key="10">
    <source>
        <dbReference type="Pfam" id="PF25198"/>
    </source>
</evidence>
<evidence type="ECO:0000259" key="9">
    <source>
        <dbReference type="Pfam" id="PF05504"/>
    </source>
</evidence>
<keyword evidence="7" id="KW-0449">Lipoprotein</keyword>
<keyword evidence="3" id="KW-0309">Germination</keyword>
<evidence type="ECO:0000256" key="2">
    <source>
        <dbReference type="ARBA" id="ARBA00007886"/>
    </source>
</evidence>
<protein>
    <submittedName>
        <fullName evidence="11">Ger(X)C family spore germination protein</fullName>
    </submittedName>
</protein>
<reference evidence="11" key="1">
    <citation type="submission" date="2021-12" db="EMBL/GenBank/DDBJ databases">
        <title>Alicyclobacillaceae gen. nov., sp. nov., isolated from chalcocite enrichment system.</title>
        <authorList>
            <person name="Jiang Z."/>
        </authorList>
    </citation>
    <scope>NUCLEOTIDE SEQUENCE</scope>
    <source>
        <strain evidence="11">MYW30-H2</strain>
    </source>
</reference>
<keyword evidence="5" id="KW-0472">Membrane</keyword>
<evidence type="ECO:0000313" key="11">
    <source>
        <dbReference type="EMBL" id="UOF92145.1"/>
    </source>
</evidence>
<dbReference type="PANTHER" id="PTHR35789:SF1">
    <property type="entry name" value="SPORE GERMINATION PROTEIN B3"/>
    <property type="match status" value="1"/>
</dbReference>
<evidence type="ECO:0000256" key="5">
    <source>
        <dbReference type="ARBA" id="ARBA00023136"/>
    </source>
</evidence>
<evidence type="ECO:0000256" key="8">
    <source>
        <dbReference type="SAM" id="MobiDB-lite"/>
    </source>
</evidence>
<dbReference type="EMBL" id="CP089291">
    <property type="protein sequence ID" value="UOF92145.1"/>
    <property type="molecule type" value="Genomic_DNA"/>
</dbReference>
<comment type="similarity">
    <text evidence="2">Belongs to the GerABKC lipoprotein family.</text>
</comment>
<dbReference type="InterPro" id="IPR046953">
    <property type="entry name" value="Spore_GerAC-like_C"/>
</dbReference>
<dbReference type="PANTHER" id="PTHR35789">
    <property type="entry name" value="SPORE GERMINATION PROTEIN B3"/>
    <property type="match status" value="1"/>
</dbReference>
<evidence type="ECO:0000256" key="3">
    <source>
        <dbReference type="ARBA" id="ARBA00022544"/>
    </source>
</evidence>
<organism evidence="11 12">
    <name type="scientific">Fodinisporobacter ferrooxydans</name>
    <dbReference type="NCBI Taxonomy" id="2901836"/>
    <lineage>
        <taxon>Bacteria</taxon>
        <taxon>Bacillati</taxon>
        <taxon>Bacillota</taxon>
        <taxon>Bacilli</taxon>
        <taxon>Bacillales</taxon>
        <taxon>Alicyclobacillaceae</taxon>
        <taxon>Fodinisporobacter</taxon>
    </lineage>
</organism>
<dbReference type="Pfam" id="PF25198">
    <property type="entry name" value="Spore_GerAC_N"/>
    <property type="match status" value="1"/>
</dbReference>
<proteinExistence type="inferred from homology"/>
<feature type="region of interest" description="Disordered" evidence="8">
    <location>
        <begin position="213"/>
        <end position="252"/>
    </location>
</feature>
<name>A0ABY4CW72_9BACL</name>
<dbReference type="InterPro" id="IPR038501">
    <property type="entry name" value="Spore_GerAC_C_sf"/>
</dbReference>
<gene>
    <name evidence="11" type="ORF">LSG31_08095</name>
</gene>
<feature type="domain" description="Spore germination protein N-terminal" evidence="10">
    <location>
        <begin position="28"/>
        <end position="200"/>
    </location>
</feature>
<evidence type="ECO:0000256" key="7">
    <source>
        <dbReference type="ARBA" id="ARBA00023288"/>
    </source>
</evidence>
<keyword evidence="4" id="KW-0732">Signal</keyword>
<dbReference type="PROSITE" id="PS51257">
    <property type="entry name" value="PROKAR_LIPOPROTEIN"/>
    <property type="match status" value="1"/>
</dbReference>
<feature type="domain" description="Spore germination GerAC-like C-terminal" evidence="9">
    <location>
        <begin position="260"/>
        <end position="428"/>
    </location>
</feature>